<proteinExistence type="predicted"/>
<dbReference type="Proteomes" id="UP000461670">
    <property type="component" value="Unassembled WGS sequence"/>
</dbReference>
<feature type="transmembrane region" description="Helical" evidence="6">
    <location>
        <begin position="66"/>
        <end position="86"/>
    </location>
</feature>
<dbReference type="EMBL" id="WNDQ01000035">
    <property type="protein sequence ID" value="KAF1020452.1"/>
    <property type="molecule type" value="Genomic_DNA"/>
</dbReference>
<keyword evidence="4 6" id="KW-1133">Transmembrane helix</keyword>
<organism evidence="7 8">
    <name type="scientific">Paracidovorax wautersii</name>
    <dbReference type="NCBI Taxonomy" id="1177982"/>
    <lineage>
        <taxon>Bacteria</taxon>
        <taxon>Pseudomonadati</taxon>
        <taxon>Pseudomonadota</taxon>
        <taxon>Betaproteobacteria</taxon>
        <taxon>Burkholderiales</taxon>
        <taxon>Comamonadaceae</taxon>
        <taxon>Paracidovorax</taxon>
    </lineage>
</organism>
<evidence type="ECO:0000256" key="3">
    <source>
        <dbReference type="ARBA" id="ARBA00022692"/>
    </source>
</evidence>
<accession>A0A7V8JPZ7</accession>
<protein>
    <recommendedName>
        <fullName evidence="9">5xTM membrane BCR, YitT family</fullName>
    </recommendedName>
</protein>
<evidence type="ECO:0000256" key="6">
    <source>
        <dbReference type="SAM" id="Phobius"/>
    </source>
</evidence>
<comment type="subcellular location">
    <subcellularLocation>
        <location evidence="1">Cell membrane</location>
        <topology evidence="1">Multi-pass membrane protein</topology>
    </subcellularLocation>
</comment>
<evidence type="ECO:0000256" key="1">
    <source>
        <dbReference type="ARBA" id="ARBA00004651"/>
    </source>
</evidence>
<gene>
    <name evidence="7" type="ORF">GAK30_02494</name>
</gene>
<feature type="transmembrane region" description="Helical" evidence="6">
    <location>
        <begin position="123"/>
        <end position="141"/>
    </location>
</feature>
<evidence type="ECO:0000256" key="4">
    <source>
        <dbReference type="ARBA" id="ARBA00022989"/>
    </source>
</evidence>
<keyword evidence="2" id="KW-1003">Cell membrane</keyword>
<dbReference type="InterPro" id="IPR003740">
    <property type="entry name" value="YitT"/>
</dbReference>
<feature type="transmembrane region" description="Helical" evidence="6">
    <location>
        <begin position="28"/>
        <end position="46"/>
    </location>
</feature>
<name>A0A7V8JPZ7_9BURK</name>
<dbReference type="PANTHER" id="PTHR33545:SF5">
    <property type="entry name" value="UPF0750 MEMBRANE PROTEIN YITT"/>
    <property type="match status" value="1"/>
</dbReference>
<keyword evidence="3 6" id="KW-0812">Transmembrane</keyword>
<comment type="caution">
    <text evidence="7">The sequence shown here is derived from an EMBL/GenBank/DDBJ whole genome shotgun (WGS) entry which is preliminary data.</text>
</comment>
<dbReference type="AlphaFoldDB" id="A0A7V8JPZ7"/>
<dbReference type="GO" id="GO:0005886">
    <property type="term" value="C:plasma membrane"/>
    <property type="evidence" value="ECO:0007669"/>
    <property type="project" value="UniProtKB-SubCell"/>
</dbReference>
<sequence>MTRAEASAVRSAIDARAPAVPHSLFEDAMALLVGTFIIAFGAMLLQQTHAVTGGTAGLAFLLHYATGVRFGVAFFVLNLPFYYLAFKRMGRAFMLKTFCAVALLSAFVELHPHFIAIGHLQPFYAALLGNVLMGLGFVVLFRHKASLGGINILALYLQERHGVRAGKLQMGIDVLIVIASLALVSWPVLLASIAGALLVNLIIAMNHRPHRYQA</sequence>
<evidence type="ECO:0000313" key="8">
    <source>
        <dbReference type="Proteomes" id="UP000461670"/>
    </source>
</evidence>
<feature type="transmembrane region" description="Helical" evidence="6">
    <location>
        <begin position="98"/>
        <end position="117"/>
    </location>
</feature>
<reference evidence="8" key="1">
    <citation type="journal article" date="2020" name="MBio">
        <title>Horizontal gene transfer to a defensive symbiont with a reduced genome amongst a multipartite beetle microbiome.</title>
        <authorList>
            <person name="Waterworth S.C."/>
            <person name="Florez L.V."/>
            <person name="Rees E.R."/>
            <person name="Hertweck C."/>
            <person name="Kaltenpoth M."/>
            <person name="Kwan J.C."/>
        </authorList>
    </citation>
    <scope>NUCLEOTIDE SEQUENCE [LARGE SCALE GENOMIC DNA]</scope>
</reference>
<keyword evidence="5 6" id="KW-0472">Membrane</keyword>
<dbReference type="Pfam" id="PF02588">
    <property type="entry name" value="YitT_membrane"/>
    <property type="match status" value="1"/>
</dbReference>
<dbReference type="InterPro" id="IPR051461">
    <property type="entry name" value="UPF0750_membrane"/>
</dbReference>
<dbReference type="PANTHER" id="PTHR33545">
    <property type="entry name" value="UPF0750 MEMBRANE PROTEIN YITT-RELATED"/>
    <property type="match status" value="1"/>
</dbReference>
<evidence type="ECO:0000313" key="7">
    <source>
        <dbReference type="EMBL" id="KAF1020452.1"/>
    </source>
</evidence>
<evidence type="ECO:0000256" key="2">
    <source>
        <dbReference type="ARBA" id="ARBA00022475"/>
    </source>
</evidence>
<evidence type="ECO:0000256" key="5">
    <source>
        <dbReference type="ARBA" id="ARBA00023136"/>
    </source>
</evidence>
<evidence type="ECO:0008006" key="9">
    <source>
        <dbReference type="Google" id="ProtNLM"/>
    </source>
</evidence>
<feature type="transmembrane region" description="Helical" evidence="6">
    <location>
        <begin position="174"/>
        <end position="203"/>
    </location>
</feature>